<evidence type="ECO:0000256" key="2">
    <source>
        <dbReference type="ARBA" id="ARBA00023125"/>
    </source>
</evidence>
<dbReference type="GO" id="GO:0043565">
    <property type="term" value="F:sequence-specific DNA binding"/>
    <property type="evidence" value="ECO:0007669"/>
    <property type="project" value="InterPro"/>
</dbReference>
<protein>
    <recommendedName>
        <fullName evidence="5">HTH araC/xylS-type domain-containing protein</fullName>
    </recommendedName>
</protein>
<dbReference type="PRINTS" id="PR00032">
    <property type="entry name" value="HTHARAC"/>
</dbReference>
<dbReference type="InterPro" id="IPR050204">
    <property type="entry name" value="AraC_XylS_family_regulators"/>
</dbReference>
<name>A0A918U9I9_9ACTN</name>
<feature type="domain" description="HTH araC/xylS-type" evidence="5">
    <location>
        <begin position="177"/>
        <end position="278"/>
    </location>
</feature>
<reference evidence="6" key="2">
    <citation type="submission" date="2020-09" db="EMBL/GenBank/DDBJ databases">
        <authorList>
            <person name="Sun Q."/>
            <person name="Ohkuma M."/>
        </authorList>
    </citation>
    <scope>NUCLEOTIDE SEQUENCE</scope>
    <source>
        <strain evidence="6">JCM 4790</strain>
    </source>
</reference>
<dbReference type="Pfam" id="PF12833">
    <property type="entry name" value="HTH_18"/>
    <property type="match status" value="1"/>
</dbReference>
<evidence type="ECO:0000259" key="5">
    <source>
        <dbReference type="PROSITE" id="PS01124"/>
    </source>
</evidence>
<gene>
    <name evidence="6" type="ORF">GCM10010358_75710</name>
</gene>
<proteinExistence type="predicted"/>
<keyword evidence="1" id="KW-0805">Transcription regulation</keyword>
<accession>A0A918U9I9</accession>
<organism evidence="6 7">
    <name type="scientific">Streptomyces minutiscleroticus</name>
    <dbReference type="NCBI Taxonomy" id="68238"/>
    <lineage>
        <taxon>Bacteria</taxon>
        <taxon>Bacillati</taxon>
        <taxon>Actinomycetota</taxon>
        <taxon>Actinomycetes</taxon>
        <taxon>Kitasatosporales</taxon>
        <taxon>Streptomycetaceae</taxon>
        <taxon>Streptomyces</taxon>
    </lineage>
</organism>
<dbReference type="InterPro" id="IPR018060">
    <property type="entry name" value="HTH_AraC"/>
</dbReference>
<dbReference type="SUPFAM" id="SSF46689">
    <property type="entry name" value="Homeodomain-like"/>
    <property type="match status" value="1"/>
</dbReference>
<reference evidence="6" key="1">
    <citation type="journal article" date="2014" name="Int. J. Syst. Evol. Microbiol.">
        <title>Complete genome sequence of Corynebacterium casei LMG S-19264T (=DSM 44701T), isolated from a smear-ripened cheese.</title>
        <authorList>
            <consortium name="US DOE Joint Genome Institute (JGI-PGF)"/>
            <person name="Walter F."/>
            <person name="Albersmeier A."/>
            <person name="Kalinowski J."/>
            <person name="Ruckert C."/>
        </authorList>
    </citation>
    <scope>NUCLEOTIDE SEQUENCE</scope>
    <source>
        <strain evidence="6">JCM 4790</strain>
    </source>
</reference>
<dbReference type="Gene3D" id="1.10.10.60">
    <property type="entry name" value="Homeodomain-like"/>
    <property type="match status" value="1"/>
</dbReference>
<dbReference type="PANTHER" id="PTHR46796:SF6">
    <property type="entry name" value="ARAC SUBFAMILY"/>
    <property type="match status" value="1"/>
</dbReference>
<dbReference type="GO" id="GO:0003700">
    <property type="term" value="F:DNA-binding transcription factor activity"/>
    <property type="evidence" value="ECO:0007669"/>
    <property type="project" value="InterPro"/>
</dbReference>
<keyword evidence="7" id="KW-1185">Reference proteome</keyword>
<feature type="compositionally biased region" description="Basic and acidic residues" evidence="4">
    <location>
        <begin position="1"/>
        <end position="28"/>
    </location>
</feature>
<feature type="region of interest" description="Disordered" evidence="4">
    <location>
        <begin position="1"/>
        <end position="37"/>
    </location>
</feature>
<dbReference type="Proteomes" id="UP000619244">
    <property type="component" value="Unassembled WGS sequence"/>
</dbReference>
<comment type="caution">
    <text evidence="6">The sequence shown here is derived from an EMBL/GenBank/DDBJ whole genome shotgun (WGS) entry which is preliminary data.</text>
</comment>
<evidence type="ECO:0000256" key="1">
    <source>
        <dbReference type="ARBA" id="ARBA00023015"/>
    </source>
</evidence>
<evidence type="ECO:0000256" key="4">
    <source>
        <dbReference type="SAM" id="MobiDB-lite"/>
    </source>
</evidence>
<dbReference type="PROSITE" id="PS01124">
    <property type="entry name" value="HTH_ARAC_FAMILY_2"/>
    <property type="match status" value="1"/>
</dbReference>
<evidence type="ECO:0000313" key="6">
    <source>
        <dbReference type="EMBL" id="GGY12207.1"/>
    </source>
</evidence>
<evidence type="ECO:0000313" key="7">
    <source>
        <dbReference type="Proteomes" id="UP000619244"/>
    </source>
</evidence>
<dbReference type="EMBL" id="BMVU01000083">
    <property type="protein sequence ID" value="GGY12207.1"/>
    <property type="molecule type" value="Genomic_DNA"/>
</dbReference>
<sequence length="295" mass="31402">MTERFQPSREGGDTLRELIDGPAEEPRRSTAPGGEGGDGAAFLYLGIHRGGRAVLDRDGTRVPLAPGDLVVSDTPSPAFVRRGGDCRMVFFRVPSPHLGVPAADLRRVTGLPVRGSSGMGALVSAFLSALAAEPGLRRTPSGGLLARNAVDLVALLLRELLDARAAAGPVPGAELLARVHAFIEENLTDPGLSPESIALAHHISVRYLHKLFRGDGTTVGRWVRRRRLDACRLELGRPSHRRPTVAAVAHRWGFASPSHFSRVFRDAYGMSPSAWQTLASAGHGTPAADPGVAHR</sequence>
<dbReference type="SMART" id="SM00342">
    <property type="entry name" value="HTH_ARAC"/>
    <property type="match status" value="1"/>
</dbReference>
<dbReference type="InterPro" id="IPR009057">
    <property type="entry name" value="Homeodomain-like_sf"/>
</dbReference>
<dbReference type="InterPro" id="IPR035418">
    <property type="entry name" value="AraC-bd_2"/>
</dbReference>
<dbReference type="RefSeq" id="WP_190194822.1">
    <property type="nucleotide sequence ID" value="NZ_BMVU01000083.1"/>
</dbReference>
<dbReference type="AlphaFoldDB" id="A0A918U9I9"/>
<keyword evidence="2" id="KW-0238">DNA-binding</keyword>
<keyword evidence="3" id="KW-0804">Transcription</keyword>
<dbReference type="PANTHER" id="PTHR46796">
    <property type="entry name" value="HTH-TYPE TRANSCRIPTIONAL ACTIVATOR RHAS-RELATED"/>
    <property type="match status" value="1"/>
</dbReference>
<dbReference type="Pfam" id="PF14525">
    <property type="entry name" value="AraC_binding_2"/>
    <property type="match status" value="1"/>
</dbReference>
<evidence type="ECO:0000256" key="3">
    <source>
        <dbReference type="ARBA" id="ARBA00023163"/>
    </source>
</evidence>
<dbReference type="InterPro" id="IPR020449">
    <property type="entry name" value="Tscrpt_reg_AraC-type_HTH"/>
</dbReference>